<keyword evidence="2" id="KW-1185">Reference proteome</keyword>
<reference evidence="1" key="1">
    <citation type="submission" date="2022-07" db="EMBL/GenBank/DDBJ databases">
        <title>Phylogenomic reconstructions and comparative analyses of Kickxellomycotina fungi.</title>
        <authorList>
            <person name="Reynolds N.K."/>
            <person name="Stajich J.E."/>
            <person name="Barry K."/>
            <person name="Grigoriev I.V."/>
            <person name="Crous P."/>
            <person name="Smith M.E."/>
        </authorList>
    </citation>
    <scope>NUCLEOTIDE SEQUENCE</scope>
    <source>
        <strain evidence="1">Benny 63K</strain>
    </source>
</reference>
<accession>A0ACC1ITW7</accession>
<evidence type="ECO:0000313" key="2">
    <source>
        <dbReference type="Proteomes" id="UP001150581"/>
    </source>
</evidence>
<organism evidence="1 2">
    <name type="scientific">Kickxella alabastrina</name>
    <dbReference type="NCBI Taxonomy" id="61397"/>
    <lineage>
        <taxon>Eukaryota</taxon>
        <taxon>Fungi</taxon>
        <taxon>Fungi incertae sedis</taxon>
        <taxon>Zoopagomycota</taxon>
        <taxon>Kickxellomycotina</taxon>
        <taxon>Kickxellomycetes</taxon>
        <taxon>Kickxellales</taxon>
        <taxon>Kickxellaceae</taxon>
        <taxon>Kickxella</taxon>
    </lineage>
</organism>
<protein>
    <submittedName>
        <fullName evidence="1">Membrane anchor subunit of succinate dehydrogenase, Sdh4</fullName>
    </submittedName>
</protein>
<gene>
    <name evidence="1" type="primary">SDH4</name>
    <name evidence="1" type="ORF">LPJ66_001198</name>
</gene>
<dbReference type="EMBL" id="JANBPG010000057">
    <property type="protein sequence ID" value="KAJ1900844.1"/>
    <property type="molecule type" value="Genomic_DNA"/>
</dbReference>
<dbReference type="Proteomes" id="UP001150581">
    <property type="component" value="Unassembled WGS sequence"/>
</dbReference>
<proteinExistence type="predicted"/>
<sequence>MSFNVIAKRTIGSSLVSASFARRSAPMVGTISHQLQQRMTLRTAQPLLFKATTPKALFGDEVPNPAAVPQPPANRMHGSYHWMNERAISVISVPLLATAFIYGSHPINDMLMGIVLPMQAYMEFDQMLLDYFQARRWPVISRVLKYALVTITGLAMFGAWRINTTDVGLTNYFSRIWNANNKKEEKSD</sequence>
<evidence type="ECO:0000313" key="1">
    <source>
        <dbReference type="EMBL" id="KAJ1900844.1"/>
    </source>
</evidence>
<name>A0ACC1ITW7_9FUNG</name>
<comment type="caution">
    <text evidence="1">The sequence shown here is derived from an EMBL/GenBank/DDBJ whole genome shotgun (WGS) entry which is preliminary data.</text>
</comment>